<comment type="caution">
    <text evidence="2">The sequence shown here is derived from an EMBL/GenBank/DDBJ whole genome shotgun (WGS) entry which is preliminary data.</text>
</comment>
<proteinExistence type="predicted"/>
<organism evidence="2 3">
    <name type="scientific">Sphingomonas psychrolutea</name>
    <dbReference type="NCBI Taxonomy" id="1259676"/>
    <lineage>
        <taxon>Bacteria</taxon>
        <taxon>Pseudomonadati</taxon>
        <taxon>Pseudomonadota</taxon>
        <taxon>Alphaproteobacteria</taxon>
        <taxon>Sphingomonadales</taxon>
        <taxon>Sphingomonadaceae</taxon>
        <taxon>Sphingomonas</taxon>
    </lineage>
</organism>
<feature type="region of interest" description="Disordered" evidence="1">
    <location>
        <begin position="1"/>
        <end position="20"/>
    </location>
</feature>
<dbReference type="EMBL" id="BMDW01000004">
    <property type="protein sequence ID" value="GGA41662.1"/>
    <property type="molecule type" value="Genomic_DNA"/>
</dbReference>
<dbReference type="Proteomes" id="UP000618591">
    <property type="component" value="Unassembled WGS sequence"/>
</dbReference>
<gene>
    <name evidence="2" type="ORF">GCM10011395_09940</name>
</gene>
<evidence type="ECO:0000256" key="1">
    <source>
        <dbReference type="SAM" id="MobiDB-lite"/>
    </source>
</evidence>
<protein>
    <submittedName>
        <fullName evidence="2">Uncharacterized protein</fullName>
    </submittedName>
</protein>
<accession>A0ABQ1GDL6</accession>
<sequence>MAVEQGEAANTKPGDEPCHRDLRRITRAADHAFAKKGAAERNAVKPARQQVAFPHLDRMREAHGVELVGNAFDRRIDPGIGTVGERLRAKFKDLWKGVVGGDAETVADERLS</sequence>
<reference evidence="3" key="1">
    <citation type="journal article" date="2019" name="Int. J. Syst. Evol. Microbiol.">
        <title>The Global Catalogue of Microorganisms (GCM) 10K type strain sequencing project: providing services to taxonomists for standard genome sequencing and annotation.</title>
        <authorList>
            <consortium name="The Broad Institute Genomics Platform"/>
            <consortium name="The Broad Institute Genome Sequencing Center for Infectious Disease"/>
            <person name="Wu L."/>
            <person name="Ma J."/>
        </authorList>
    </citation>
    <scope>NUCLEOTIDE SEQUENCE [LARGE SCALE GENOMIC DNA]</scope>
    <source>
        <strain evidence="3">CGMCC 1.10106</strain>
    </source>
</reference>
<name>A0ABQ1GDL6_9SPHN</name>
<keyword evidence="3" id="KW-1185">Reference proteome</keyword>
<evidence type="ECO:0000313" key="3">
    <source>
        <dbReference type="Proteomes" id="UP000618591"/>
    </source>
</evidence>
<evidence type="ECO:0000313" key="2">
    <source>
        <dbReference type="EMBL" id="GGA41662.1"/>
    </source>
</evidence>